<dbReference type="SMART" id="SM01006">
    <property type="entry name" value="AlcB"/>
    <property type="match status" value="1"/>
</dbReference>
<dbReference type="RefSeq" id="XP_035340518.1">
    <property type="nucleotide sequence ID" value="XM_035484625.1"/>
</dbReference>
<evidence type="ECO:0000256" key="1">
    <source>
        <dbReference type="ARBA" id="ARBA00009893"/>
    </source>
</evidence>
<dbReference type="GO" id="GO:0016410">
    <property type="term" value="F:N-acyltransferase activity"/>
    <property type="evidence" value="ECO:0007669"/>
    <property type="project" value="TreeGrafter"/>
</dbReference>
<dbReference type="SUPFAM" id="SSF55729">
    <property type="entry name" value="Acyl-CoA N-acyltransferases (Nat)"/>
    <property type="match status" value="1"/>
</dbReference>
<dbReference type="GO" id="GO:0019290">
    <property type="term" value="P:siderophore biosynthetic process"/>
    <property type="evidence" value="ECO:0007669"/>
    <property type="project" value="InterPro"/>
</dbReference>
<name>A0A7H8QKA9_TALRU</name>
<dbReference type="PANTHER" id="PTHR31438:SF7">
    <property type="entry name" value="ACYLTRANSFERASE MBTK_IUCB-LIKE CONSERVED DOMAIN-CONTAINING PROTEIN"/>
    <property type="match status" value="1"/>
</dbReference>
<dbReference type="GeneID" id="55988936"/>
<dbReference type="Gene3D" id="3.40.630.30">
    <property type="match status" value="1"/>
</dbReference>
<dbReference type="PANTHER" id="PTHR31438">
    <property type="entry name" value="LYSINE N-ACYLTRANSFERASE C17G9.06C-RELATED"/>
    <property type="match status" value="1"/>
</dbReference>
<dbReference type="AlphaFoldDB" id="A0A7H8QKA9"/>
<dbReference type="InterPro" id="IPR016181">
    <property type="entry name" value="Acyl_CoA_acyltransferase"/>
</dbReference>
<dbReference type="InterPro" id="IPR029069">
    <property type="entry name" value="HotDog_dom_sf"/>
</dbReference>
<dbReference type="EMBL" id="CP055898">
    <property type="protein sequence ID" value="QKX54339.1"/>
    <property type="molecule type" value="Genomic_DNA"/>
</dbReference>
<dbReference type="Pfam" id="PF01575">
    <property type="entry name" value="MaoC_dehydratas"/>
    <property type="match status" value="1"/>
</dbReference>
<proteinExistence type="inferred from homology"/>
<evidence type="ECO:0000313" key="4">
    <source>
        <dbReference type="Proteomes" id="UP000509510"/>
    </source>
</evidence>
<dbReference type="Proteomes" id="UP000509510">
    <property type="component" value="Chromosome I"/>
</dbReference>
<evidence type="ECO:0000259" key="2">
    <source>
        <dbReference type="SMART" id="SM01006"/>
    </source>
</evidence>
<dbReference type="OrthoDB" id="4250781at2759"/>
<dbReference type="KEGG" id="trg:TRUGW13939_01425"/>
<feature type="domain" description="Acyltransferase MbtK/IucB-like conserved" evidence="2">
    <location>
        <begin position="258"/>
        <end position="307"/>
    </location>
</feature>
<keyword evidence="4" id="KW-1185">Reference proteome</keyword>
<protein>
    <recommendedName>
        <fullName evidence="2">Acyltransferase MbtK/IucB-like conserved domain-containing protein</fullName>
    </recommendedName>
</protein>
<dbReference type="Pfam" id="PF13523">
    <property type="entry name" value="Acetyltransf_8"/>
    <property type="match status" value="1"/>
</dbReference>
<dbReference type="SUPFAM" id="SSF54637">
    <property type="entry name" value="Thioesterase/thiol ester dehydrase-isomerase"/>
    <property type="match status" value="2"/>
</dbReference>
<dbReference type="FunFam" id="3.40.630.30:FF:000080">
    <property type="entry name" value="Siderophore biosynthesis acetylase AceI, putative"/>
    <property type="match status" value="1"/>
</dbReference>
<evidence type="ECO:0000313" key="3">
    <source>
        <dbReference type="EMBL" id="QKX54339.1"/>
    </source>
</evidence>
<comment type="similarity">
    <text evidence="1">Belongs to the lysine N-acyltransferase MbtK family.</text>
</comment>
<dbReference type="InterPro" id="IPR019432">
    <property type="entry name" value="Acyltransferase_MbtK/IucB-like"/>
</dbReference>
<sequence>MSRNIIKDGLPLVRLPEPWKTCYELEIISHKERKNRLFRLVLAQRQDGGETPPRQLHHETATFTEPIESNSAHTLSQHDNTVWAIAQRAPIVHLAWRGSVPPDVGQVWAIVYAIVSLRPELELFRLSLSGQKEVLVGEELQSVGLAVNHPVPCPRPGLPTHDAKLGNGQLVVSRATFWQGAGSPFGSRPAWVASPTLHGARRAPVCEFPVRPLQQTMTTGFPETRVHALHPVRLAKPAPGALIYSRYIPHLDEFFSMDLLDYTNDEHLRLFNKWQNDPRVAKGWNETGTLDQHREYLRRIHEDPHQMAVLAKFNDIYFAYFEIYWAKEDHLGAYYDAGDYDRGRHSLVGDVRFRGAHRVMAWWSSLMHYIFLDDPRTEYVVGEPKYTNATVLAYDFAHGFNVEKLIDLPHKRSAFVRCPRAKFFQISSFSFSAEDEKLEAHPHFQIFPTYPIVLTFKYDSEDVVDFLERNTDTPNPPGYPKLDWTRAVDGRRRIKILKQLPVSSAGRSWEVRSRVVGIYDKGIGKGTVMERVHDLVDAETGQVYTSSWENCFFLGAGGWGGNRGPRMNEYRPPAGRKPDTVQILQTTLETAHLYRLNGDYNPLHASPEAGKTLGYGGIIIHGLFSWNVAAQVVLQHYGRSNGKALRDFEARFTSPVCPGNTLNIQLWDMGPVEGSTGIDEDCCLNEIRFNIKVGNRTVLSNGRALLETRQNSAKL</sequence>
<dbReference type="InterPro" id="IPR002539">
    <property type="entry name" value="MaoC-like_dom"/>
</dbReference>
<accession>A0A7H8QKA9</accession>
<gene>
    <name evidence="3" type="ORF">TRUGW13939_01425</name>
</gene>
<reference evidence="4" key="1">
    <citation type="submission" date="2020-06" db="EMBL/GenBank/DDBJ databases">
        <title>A chromosome-scale genome assembly of Talaromyces rugulosus W13939.</title>
        <authorList>
            <person name="Wang B."/>
            <person name="Guo L."/>
            <person name="Ye K."/>
            <person name="Wang L."/>
        </authorList>
    </citation>
    <scope>NUCLEOTIDE SEQUENCE [LARGE SCALE GENOMIC DNA]</scope>
    <source>
        <strain evidence="4">W13939</strain>
    </source>
</reference>
<organism evidence="3 4">
    <name type="scientific">Talaromyces rugulosus</name>
    <name type="common">Penicillium rugulosum</name>
    <dbReference type="NCBI Taxonomy" id="121627"/>
    <lineage>
        <taxon>Eukaryota</taxon>
        <taxon>Fungi</taxon>
        <taxon>Dikarya</taxon>
        <taxon>Ascomycota</taxon>
        <taxon>Pezizomycotina</taxon>
        <taxon>Eurotiomycetes</taxon>
        <taxon>Eurotiomycetidae</taxon>
        <taxon>Eurotiales</taxon>
        <taxon>Trichocomaceae</taxon>
        <taxon>Talaromyces</taxon>
        <taxon>Talaromyces sect. Islandici</taxon>
    </lineage>
</organism>
<dbReference type="Gene3D" id="3.10.129.10">
    <property type="entry name" value="Hotdog Thioesterase"/>
    <property type="match status" value="1"/>
</dbReference>